<keyword evidence="15" id="KW-1185">Reference proteome</keyword>
<dbReference type="RefSeq" id="WP_330080221.1">
    <property type="nucleotide sequence ID" value="NZ_JAZDCU010000016.1"/>
</dbReference>
<dbReference type="InterPro" id="IPR024165">
    <property type="entry name" value="Kan/Strep_kinase"/>
</dbReference>
<name>A0AB35WWQ6_9PSED</name>
<organism evidence="14 15">
    <name type="scientific">Pseudomonas auratipiscis</name>
    <dbReference type="NCBI Taxonomy" id="3115853"/>
    <lineage>
        <taxon>Bacteria</taxon>
        <taxon>Pseudomonadati</taxon>
        <taxon>Pseudomonadota</taxon>
        <taxon>Gammaproteobacteria</taxon>
        <taxon>Pseudomonadales</taxon>
        <taxon>Pseudomonadaceae</taxon>
        <taxon>Pseudomonas</taxon>
    </lineage>
</organism>
<evidence type="ECO:0000259" key="13">
    <source>
        <dbReference type="Pfam" id="PF01636"/>
    </source>
</evidence>
<evidence type="ECO:0000256" key="3">
    <source>
        <dbReference type="ARBA" id="ARBA00017903"/>
    </source>
</evidence>
<dbReference type="CDD" id="cd05150">
    <property type="entry name" value="APH"/>
    <property type="match status" value="1"/>
</dbReference>
<evidence type="ECO:0000256" key="4">
    <source>
        <dbReference type="ARBA" id="ARBA00022679"/>
    </source>
</evidence>
<keyword evidence="12" id="KW-0460">Magnesium</keyword>
<dbReference type="PIRSF" id="PIRSF000706">
    <property type="entry name" value="Kanamycin_kin"/>
    <property type="match status" value="1"/>
</dbReference>
<evidence type="ECO:0000313" key="15">
    <source>
        <dbReference type="Proteomes" id="UP001307839"/>
    </source>
</evidence>
<evidence type="ECO:0000256" key="8">
    <source>
        <dbReference type="ARBA" id="ARBA00023251"/>
    </source>
</evidence>
<evidence type="ECO:0000256" key="10">
    <source>
        <dbReference type="PIRNR" id="PIRNR000706"/>
    </source>
</evidence>
<dbReference type="Proteomes" id="UP001307839">
    <property type="component" value="Unassembled WGS sequence"/>
</dbReference>
<evidence type="ECO:0000256" key="2">
    <source>
        <dbReference type="ARBA" id="ARBA00012193"/>
    </source>
</evidence>
<proteinExistence type="inferred from homology"/>
<dbReference type="NCBIfam" id="NF033068">
    <property type="entry name" value="APH_3p"/>
    <property type="match status" value="1"/>
</dbReference>
<dbReference type="Gene3D" id="3.30.200.20">
    <property type="entry name" value="Phosphorylase Kinase, domain 1"/>
    <property type="match status" value="1"/>
</dbReference>
<evidence type="ECO:0000256" key="11">
    <source>
        <dbReference type="PIRSR" id="PIRSR000706-1"/>
    </source>
</evidence>
<dbReference type="GO" id="GO:0005524">
    <property type="term" value="F:ATP binding"/>
    <property type="evidence" value="ECO:0007669"/>
    <property type="project" value="UniProtKB-KW"/>
</dbReference>
<dbReference type="SUPFAM" id="SSF56112">
    <property type="entry name" value="Protein kinase-like (PK-like)"/>
    <property type="match status" value="1"/>
</dbReference>
<protein>
    <recommendedName>
        <fullName evidence="3">Aminoglycoside 3'-phosphotransferase</fullName>
        <ecNumber evidence="2">2.7.1.95</ecNumber>
    </recommendedName>
</protein>
<keyword evidence="4 10" id="KW-0808">Transferase</keyword>
<dbReference type="InterPro" id="IPR011009">
    <property type="entry name" value="Kinase-like_dom_sf"/>
</dbReference>
<feature type="active site" description="Proton acceptor" evidence="11">
    <location>
        <position position="187"/>
    </location>
</feature>
<dbReference type="EMBL" id="JAZDQP010000013">
    <property type="protein sequence ID" value="MEE1868368.1"/>
    <property type="molecule type" value="Genomic_DNA"/>
</dbReference>
<feature type="binding site" evidence="12">
    <location>
        <position position="192"/>
    </location>
    <ligand>
        <name>Mg(2+)</name>
        <dbReference type="ChEBI" id="CHEBI:18420"/>
    </ligand>
</feature>
<feature type="binding site" evidence="12">
    <location>
        <position position="205"/>
    </location>
    <ligand>
        <name>Mg(2+)</name>
        <dbReference type="ChEBI" id="CHEBI:18420"/>
    </ligand>
</feature>
<feature type="domain" description="Aminoglycoside phosphotransferase" evidence="13">
    <location>
        <begin position="33"/>
        <end position="238"/>
    </location>
</feature>
<evidence type="ECO:0000256" key="7">
    <source>
        <dbReference type="ARBA" id="ARBA00022840"/>
    </source>
</evidence>
<keyword evidence="12" id="KW-0479">Metal-binding</keyword>
<reference evidence="14 15" key="1">
    <citation type="submission" date="2024-01" db="EMBL/GenBank/DDBJ databases">
        <title>Unpublished Manusciprt.</title>
        <authorList>
            <person name="Duman M."/>
            <person name="Valdes E.G."/>
            <person name="Ajmi N."/>
            <person name="Altun S."/>
            <person name="Saticioglu I.B."/>
        </authorList>
    </citation>
    <scope>NUCLEOTIDE SEQUENCE [LARGE SCALE GENOMIC DNA]</scope>
    <source>
        <strain evidence="14 15">120P</strain>
    </source>
</reference>
<dbReference type="EC" id="2.7.1.95" evidence="2"/>
<comment type="catalytic activity">
    <reaction evidence="9">
        <text>kanamycin A + ATP = kanamycin 3'-phosphate + ADP + H(+)</text>
        <dbReference type="Rhea" id="RHEA:24256"/>
        <dbReference type="ChEBI" id="CHEBI:15378"/>
        <dbReference type="ChEBI" id="CHEBI:30616"/>
        <dbReference type="ChEBI" id="CHEBI:57909"/>
        <dbReference type="ChEBI" id="CHEBI:58214"/>
        <dbReference type="ChEBI" id="CHEBI:456216"/>
        <dbReference type="EC" id="2.7.1.95"/>
    </reaction>
</comment>
<keyword evidence="5 10" id="KW-0547">Nucleotide-binding</keyword>
<comment type="caution">
    <text evidence="14">The sequence shown here is derived from an EMBL/GenBank/DDBJ whole genome shotgun (WGS) entry which is preliminary data.</text>
</comment>
<evidence type="ECO:0000256" key="9">
    <source>
        <dbReference type="ARBA" id="ARBA00048925"/>
    </source>
</evidence>
<dbReference type="Pfam" id="PF01636">
    <property type="entry name" value="APH"/>
    <property type="match status" value="1"/>
</dbReference>
<keyword evidence="6 10" id="KW-0418">Kinase</keyword>
<evidence type="ECO:0000256" key="6">
    <source>
        <dbReference type="ARBA" id="ARBA00022777"/>
    </source>
</evidence>
<accession>A0AB35WWQ6</accession>
<dbReference type="GO" id="GO:0046872">
    <property type="term" value="F:metal ion binding"/>
    <property type="evidence" value="ECO:0007669"/>
    <property type="project" value="UniProtKB-KW"/>
</dbReference>
<dbReference type="GO" id="GO:0008910">
    <property type="term" value="F:kanamycin kinase activity"/>
    <property type="evidence" value="ECO:0007669"/>
    <property type="project" value="UniProtKB-EC"/>
</dbReference>
<keyword evidence="8 10" id="KW-0046">Antibiotic resistance</keyword>
<comment type="similarity">
    <text evidence="1 10">Belongs to the aminoglycoside phosphotransferase family.</text>
</comment>
<dbReference type="AlphaFoldDB" id="A0AB35WWQ6"/>
<evidence type="ECO:0000256" key="1">
    <source>
        <dbReference type="ARBA" id="ARBA00006219"/>
    </source>
</evidence>
<evidence type="ECO:0000313" key="14">
    <source>
        <dbReference type="EMBL" id="MEE1868368.1"/>
    </source>
</evidence>
<dbReference type="GO" id="GO:0046677">
    <property type="term" value="P:response to antibiotic"/>
    <property type="evidence" value="ECO:0007669"/>
    <property type="project" value="UniProtKB-KW"/>
</dbReference>
<sequence length="260" mass="29246">MHTPYQLPNAIARFIGGNQLIADEVGESPCNVFSFTRGNERFFLKACNSIYSSTTYSVVREAQVLQWLDGRLNVPEVAVVAQSDAGQFMITRCVPGEPIQTRSDDQDTILALFREALRQLQAVEISDCPFDSSVSLRLNELEYLVAHDLCADDVDLQQWPNLTSPNRFLAHLYATRPLEEKAFSHGDLCDTNVFVDAHDQLHFIDLGRGGIADRWLDIAFAHRNLREDVSDKAANSLLLGIGEPDQVAKRVFFEQLDELF</sequence>
<dbReference type="Gene3D" id="3.90.1200.10">
    <property type="match status" value="1"/>
</dbReference>
<gene>
    <name evidence="14" type="ORF">V0R53_18420</name>
</gene>
<keyword evidence="7 10" id="KW-0067">ATP-binding</keyword>
<evidence type="ECO:0000256" key="12">
    <source>
        <dbReference type="PIRSR" id="PIRSR000706-2"/>
    </source>
</evidence>
<dbReference type="InterPro" id="IPR002575">
    <property type="entry name" value="Aminoglycoside_PTrfase"/>
</dbReference>
<evidence type="ECO:0000256" key="5">
    <source>
        <dbReference type="ARBA" id="ARBA00022741"/>
    </source>
</evidence>